<evidence type="ECO:0000256" key="2">
    <source>
        <dbReference type="SAM" id="Phobius"/>
    </source>
</evidence>
<organism evidence="3 4">
    <name type="scientific">Microcella alkalica</name>
    <dbReference type="NCBI Taxonomy" id="355930"/>
    <lineage>
        <taxon>Bacteria</taxon>
        <taxon>Bacillati</taxon>
        <taxon>Actinomycetota</taxon>
        <taxon>Actinomycetes</taxon>
        <taxon>Micrococcales</taxon>
        <taxon>Microbacteriaceae</taxon>
        <taxon>Microcella</taxon>
    </lineage>
</organism>
<keyword evidence="4" id="KW-1185">Reference proteome</keyword>
<feature type="region of interest" description="Disordered" evidence="1">
    <location>
        <begin position="84"/>
        <end position="165"/>
    </location>
</feature>
<keyword evidence="2" id="KW-1133">Transmembrane helix</keyword>
<keyword evidence="2" id="KW-0472">Membrane</keyword>
<feature type="compositionally biased region" description="Low complexity" evidence="1">
    <location>
        <begin position="135"/>
        <end position="151"/>
    </location>
</feature>
<evidence type="ECO:0000313" key="4">
    <source>
        <dbReference type="Proteomes" id="UP000585905"/>
    </source>
</evidence>
<sequence length="199" mass="19855">MRHATVSRADAARTRLVALVALALLLGLLGSVISAPQPARADESEGLFSLLDQARNGEGRSSFERVAALDAVALEWAASMAASGANGSTWGVQPPESVAAQPAPAPEAATSPDPQPSVIDREPSRAPTPLPSPSATPSLSATVEPSASATPDPAPSPSDPASVVSGSTAGALVALAVLAALVAVAGALVLRRRGSRARH</sequence>
<dbReference type="AlphaFoldDB" id="A0A839E698"/>
<protein>
    <submittedName>
        <fullName evidence="3">Uncharacterized protein HemX</fullName>
    </submittedName>
</protein>
<comment type="caution">
    <text evidence="3">The sequence shown here is derived from an EMBL/GenBank/DDBJ whole genome shotgun (WGS) entry which is preliminary data.</text>
</comment>
<accession>A0A839E698</accession>
<dbReference type="EMBL" id="JACGWX010000001">
    <property type="protein sequence ID" value="MBA8846836.1"/>
    <property type="molecule type" value="Genomic_DNA"/>
</dbReference>
<proteinExistence type="predicted"/>
<feature type="transmembrane region" description="Helical" evidence="2">
    <location>
        <begin position="169"/>
        <end position="190"/>
    </location>
</feature>
<reference evidence="3 4" key="1">
    <citation type="submission" date="2020-07" db="EMBL/GenBank/DDBJ databases">
        <title>Sequencing the genomes of 1000 actinobacteria strains.</title>
        <authorList>
            <person name="Klenk H.-P."/>
        </authorList>
    </citation>
    <scope>NUCLEOTIDE SEQUENCE [LARGE SCALE GENOMIC DNA]</scope>
    <source>
        <strain evidence="3 4">DSM 19663</strain>
    </source>
</reference>
<gene>
    <name evidence="3" type="ORF">FHX53_000400</name>
</gene>
<keyword evidence="2" id="KW-0812">Transmembrane</keyword>
<dbReference type="RefSeq" id="WP_182489682.1">
    <property type="nucleotide sequence ID" value="NZ_BAAAOV010000021.1"/>
</dbReference>
<name>A0A839E698_9MICO</name>
<dbReference type="Proteomes" id="UP000585905">
    <property type="component" value="Unassembled WGS sequence"/>
</dbReference>
<evidence type="ECO:0000313" key="3">
    <source>
        <dbReference type="EMBL" id="MBA8846836.1"/>
    </source>
</evidence>
<feature type="compositionally biased region" description="Low complexity" evidence="1">
    <location>
        <begin position="92"/>
        <end position="112"/>
    </location>
</feature>
<evidence type="ECO:0000256" key="1">
    <source>
        <dbReference type="SAM" id="MobiDB-lite"/>
    </source>
</evidence>